<keyword evidence="1" id="KW-0031">Aminopeptidase</keyword>
<organism evidence="1 2">
    <name type="scientific">Novosphingobium mathurense</name>
    <dbReference type="NCBI Taxonomy" id="428990"/>
    <lineage>
        <taxon>Bacteria</taxon>
        <taxon>Pseudomonadati</taxon>
        <taxon>Pseudomonadota</taxon>
        <taxon>Alphaproteobacteria</taxon>
        <taxon>Sphingomonadales</taxon>
        <taxon>Sphingomonadaceae</taxon>
        <taxon>Novosphingobium</taxon>
    </lineage>
</organism>
<evidence type="ECO:0000313" key="1">
    <source>
        <dbReference type="EMBL" id="SLJ99326.1"/>
    </source>
</evidence>
<keyword evidence="1" id="KW-0378">Hydrolase</keyword>
<dbReference type="InterPro" id="IPR043472">
    <property type="entry name" value="Macro_dom-like"/>
</dbReference>
<dbReference type="STRING" id="428990.SAMN06295987_10376"/>
<keyword evidence="1" id="KW-0645">Protease</keyword>
<keyword evidence="2" id="KW-1185">Reference proteome</keyword>
<dbReference type="AlphaFoldDB" id="A0A1U6HU37"/>
<evidence type="ECO:0000313" key="2">
    <source>
        <dbReference type="Proteomes" id="UP000190989"/>
    </source>
</evidence>
<dbReference type="EMBL" id="FVZE01000003">
    <property type="protein sequence ID" value="SLJ99326.1"/>
    <property type="molecule type" value="Genomic_DNA"/>
</dbReference>
<dbReference type="RefSeq" id="WP_079730445.1">
    <property type="nucleotide sequence ID" value="NZ_FVZE01000003.1"/>
</dbReference>
<dbReference type="Proteomes" id="UP000190989">
    <property type="component" value="Unassembled WGS sequence"/>
</dbReference>
<accession>A0A1U6HU37</accession>
<protein>
    <submittedName>
        <fullName evidence="1">Cytosol aminopeptidase family, N-terminal domain</fullName>
    </submittedName>
</protein>
<dbReference type="GO" id="GO:0004177">
    <property type="term" value="F:aminopeptidase activity"/>
    <property type="evidence" value="ECO:0007669"/>
    <property type="project" value="UniProtKB-KW"/>
</dbReference>
<name>A0A1U6HU37_9SPHN</name>
<reference evidence="2" key="1">
    <citation type="submission" date="2017-02" db="EMBL/GenBank/DDBJ databases">
        <authorList>
            <person name="Varghese N."/>
            <person name="Submissions S."/>
        </authorList>
    </citation>
    <scope>NUCLEOTIDE SEQUENCE [LARGE SCALE GENOMIC DNA]</scope>
    <source>
        <strain evidence="2">SM117</strain>
    </source>
</reference>
<gene>
    <name evidence="1" type="ORF">SAMN06295987_10376</name>
</gene>
<dbReference type="Gene3D" id="3.40.220.10">
    <property type="entry name" value="Leucine Aminopeptidase, subunit E, domain 1"/>
    <property type="match status" value="1"/>
</dbReference>
<sequence length="194" mass="21169">MDKTEADELGTYRAVHLTARPIDALLTDVELLIVGLPAAPDTTDEVTARLDDALKNTLVQLRDAGLFLGRFGETLVLDRLPPPYMACSLLVVGMGEISRLDAPAMGILSELAMRSALKLGRCAVGYMVKPPMLNPLPDNVALISREVMAGVLRAIEAHPAIMRCAVLEWIVDDYHVHSEIAKAAMRRELAEWKG</sequence>
<dbReference type="SUPFAM" id="SSF52949">
    <property type="entry name" value="Macro domain-like"/>
    <property type="match status" value="1"/>
</dbReference>
<proteinExistence type="predicted"/>